<dbReference type="PANTHER" id="PTHR10281:SF76">
    <property type="entry name" value="CALCUTTA CUP-RELATED"/>
    <property type="match status" value="1"/>
</dbReference>
<dbReference type="SUPFAM" id="SSF55856">
    <property type="entry name" value="Cytochrome b5-like heme/steroid binding domain"/>
    <property type="match status" value="1"/>
</dbReference>
<feature type="domain" description="Cytochrome b5 heme-binding" evidence="4">
    <location>
        <begin position="105"/>
        <end position="204"/>
    </location>
</feature>
<keyword evidence="3" id="KW-0472">Membrane</keyword>
<dbReference type="InterPro" id="IPR036400">
    <property type="entry name" value="Cyt_B5-like_heme/steroid_sf"/>
</dbReference>
<reference evidence="5 6" key="1">
    <citation type="journal article" date="2016" name="Genome Biol. Evol.">
        <title>Divergent and convergent evolution of fungal pathogenicity.</title>
        <authorList>
            <person name="Shang Y."/>
            <person name="Xiao G."/>
            <person name="Zheng P."/>
            <person name="Cen K."/>
            <person name="Zhan S."/>
            <person name="Wang C."/>
        </authorList>
    </citation>
    <scope>NUCLEOTIDE SEQUENCE [LARGE SCALE GENOMIC DNA]</scope>
    <source>
        <strain evidence="5 6">RCEF 4871</strain>
    </source>
</reference>
<evidence type="ECO:0000256" key="3">
    <source>
        <dbReference type="SAM" id="Phobius"/>
    </source>
</evidence>
<dbReference type="InterPro" id="IPR001199">
    <property type="entry name" value="Cyt_B5-like_heme/steroid-bd"/>
</dbReference>
<dbReference type="OMA" id="ESFFWGM"/>
<dbReference type="Pfam" id="PF00173">
    <property type="entry name" value="Cyt-b5"/>
    <property type="match status" value="1"/>
</dbReference>
<evidence type="ECO:0000256" key="1">
    <source>
        <dbReference type="ARBA" id="ARBA00038357"/>
    </source>
</evidence>
<evidence type="ECO:0000313" key="6">
    <source>
        <dbReference type="Proteomes" id="UP000243498"/>
    </source>
</evidence>
<evidence type="ECO:0000256" key="2">
    <source>
        <dbReference type="SAM" id="MobiDB-lite"/>
    </source>
</evidence>
<keyword evidence="3" id="KW-1133">Transmembrane helix</keyword>
<keyword evidence="3" id="KW-0812">Transmembrane</keyword>
<dbReference type="InterPro" id="IPR050577">
    <property type="entry name" value="MAPR/NEUFC/NENF-like"/>
</dbReference>
<protein>
    <submittedName>
        <fullName evidence="5">Cytochrome b5</fullName>
    </submittedName>
</protein>
<organism evidence="5 6">
    <name type="scientific">Metarhizium rileyi (strain RCEF 4871)</name>
    <name type="common">Nomuraea rileyi</name>
    <dbReference type="NCBI Taxonomy" id="1649241"/>
    <lineage>
        <taxon>Eukaryota</taxon>
        <taxon>Fungi</taxon>
        <taxon>Dikarya</taxon>
        <taxon>Ascomycota</taxon>
        <taxon>Pezizomycotina</taxon>
        <taxon>Sordariomycetes</taxon>
        <taxon>Hypocreomycetidae</taxon>
        <taxon>Hypocreales</taxon>
        <taxon>Clavicipitaceae</taxon>
        <taxon>Metarhizium</taxon>
    </lineage>
</organism>
<dbReference type="Gene3D" id="3.10.120.10">
    <property type="entry name" value="Cytochrome b5-like heme/steroid binding domain"/>
    <property type="match status" value="1"/>
</dbReference>
<dbReference type="STRING" id="1081105.A0A162JRZ8"/>
<dbReference type="Proteomes" id="UP000243498">
    <property type="component" value="Unassembled WGS sequence"/>
</dbReference>
<dbReference type="OrthoDB" id="10257697at2759"/>
<dbReference type="FunFam" id="3.10.120.10:FF:000018">
    <property type="entry name" value="Heme/steroid binding domain protein, putative"/>
    <property type="match status" value="1"/>
</dbReference>
<gene>
    <name evidence="5" type="ORF">NOR_03106</name>
</gene>
<dbReference type="AlphaFoldDB" id="A0A162JRZ8"/>
<dbReference type="GO" id="GO:0012505">
    <property type="term" value="C:endomembrane system"/>
    <property type="evidence" value="ECO:0007669"/>
    <property type="project" value="TreeGrafter"/>
</dbReference>
<accession>A0A162JRZ8</accession>
<evidence type="ECO:0000259" key="4">
    <source>
        <dbReference type="SMART" id="SM01117"/>
    </source>
</evidence>
<sequence length="264" mass="30296">MADAELRQRKTAPASDDAPKPSEPDSPDSPESKPKPRRRSVGDDDDEEYTPWLDILRVLSFLLIASCGLSYVISGGESFFWGMTNKPYYLRVDWWKYQLSGPVYLTERELLVYDGSDPLKPLYLAINGTIYDVSGNRRMYGPGGSYNVFAGRDAARGFVTGCFAEDQTADLRGVEDMFLPLDDPDVDKYFTTAEMEEMRVEELAAAREKAHAALQHWVNFFAKSKKYHRVGYVKREEGWLEKLPRRQLCAQAQNKRQKRERRQT</sequence>
<keyword evidence="6" id="KW-1185">Reference proteome</keyword>
<comment type="similarity">
    <text evidence="1">Belongs to the cytochrome b5 family. MAPR subfamily.</text>
</comment>
<dbReference type="EMBL" id="AZHC01000007">
    <property type="protein sequence ID" value="OAA46353.1"/>
    <property type="molecule type" value="Genomic_DNA"/>
</dbReference>
<proteinExistence type="inferred from homology"/>
<feature type="transmembrane region" description="Helical" evidence="3">
    <location>
        <begin position="55"/>
        <end position="73"/>
    </location>
</feature>
<name>A0A162JRZ8_METRR</name>
<dbReference type="SMART" id="SM01117">
    <property type="entry name" value="Cyt-b5"/>
    <property type="match status" value="1"/>
</dbReference>
<dbReference type="GO" id="GO:0016020">
    <property type="term" value="C:membrane"/>
    <property type="evidence" value="ECO:0007669"/>
    <property type="project" value="TreeGrafter"/>
</dbReference>
<comment type="caution">
    <text evidence="5">The sequence shown here is derived from an EMBL/GenBank/DDBJ whole genome shotgun (WGS) entry which is preliminary data.</text>
</comment>
<evidence type="ECO:0000313" key="5">
    <source>
        <dbReference type="EMBL" id="OAA46353.1"/>
    </source>
</evidence>
<feature type="region of interest" description="Disordered" evidence="2">
    <location>
        <begin position="1"/>
        <end position="45"/>
    </location>
</feature>
<dbReference type="PANTHER" id="PTHR10281">
    <property type="entry name" value="MEMBRANE-ASSOCIATED PROGESTERONE RECEPTOR COMPONENT-RELATED"/>
    <property type="match status" value="1"/>
</dbReference>